<feature type="domain" description="YgjP-like metallopeptidase" evidence="1">
    <location>
        <begin position="28"/>
        <end position="231"/>
    </location>
</feature>
<keyword evidence="3" id="KW-1185">Reference proteome</keyword>
<name>A0A4R2IPC8_9PSEU</name>
<accession>A0A4R2IPC8</accession>
<evidence type="ECO:0000313" key="2">
    <source>
        <dbReference type="EMBL" id="TCO46432.1"/>
    </source>
</evidence>
<dbReference type="PANTHER" id="PTHR30399">
    <property type="entry name" value="UNCHARACTERIZED PROTEIN YGJP"/>
    <property type="match status" value="1"/>
</dbReference>
<dbReference type="RefSeq" id="WP_132125895.1">
    <property type="nucleotide sequence ID" value="NZ_SLWS01000019.1"/>
</dbReference>
<dbReference type="InterPro" id="IPR053136">
    <property type="entry name" value="UTP_pyrophosphatase-like"/>
</dbReference>
<dbReference type="Gene3D" id="3.30.2010.10">
    <property type="entry name" value="Metalloproteases ('zincins'), catalytic domain"/>
    <property type="match status" value="1"/>
</dbReference>
<dbReference type="PANTHER" id="PTHR30399:SF1">
    <property type="entry name" value="UTP PYROPHOSPHATASE"/>
    <property type="match status" value="1"/>
</dbReference>
<proteinExistence type="predicted"/>
<dbReference type="CDD" id="cd07344">
    <property type="entry name" value="M48_yhfN_like"/>
    <property type="match status" value="1"/>
</dbReference>
<dbReference type="InterPro" id="IPR002725">
    <property type="entry name" value="YgjP-like_metallopeptidase"/>
</dbReference>
<dbReference type="OrthoDB" id="9811177at2"/>
<sequence>MSTASACLTVRGIDIDVIYKDIKNLHIGVYPPLGRVRVAAPRRLDDEHVRLAVIQRLSWIKRQREQLRNAERQSEREMETGESHYVWGTRRRLKVNQRPGRAHVELDGERLLLYVPSGTSCEDRLTILQRWQREQLRRRIPALIAEWEPVIGRAVPKWTIRRMKTKWGSCNRETGHIWFNLELTKKHPDCLEYIVVHEMVHLLERHHGERFIRLMDKFLPDWRSRRERLNNAPLADEEWAVH</sequence>
<dbReference type="Proteomes" id="UP000295680">
    <property type="component" value="Unassembled WGS sequence"/>
</dbReference>
<comment type="caution">
    <text evidence="2">The sequence shown here is derived from an EMBL/GenBank/DDBJ whole genome shotgun (WGS) entry which is preliminary data.</text>
</comment>
<dbReference type="EMBL" id="SLWS01000019">
    <property type="protein sequence ID" value="TCO46432.1"/>
    <property type="molecule type" value="Genomic_DNA"/>
</dbReference>
<reference evidence="2 3" key="1">
    <citation type="submission" date="2019-03" db="EMBL/GenBank/DDBJ databases">
        <title>Genomic Encyclopedia of Type Strains, Phase IV (KMG-IV): sequencing the most valuable type-strain genomes for metagenomic binning, comparative biology and taxonomic classification.</title>
        <authorList>
            <person name="Goeker M."/>
        </authorList>
    </citation>
    <scope>NUCLEOTIDE SEQUENCE [LARGE SCALE GENOMIC DNA]</scope>
    <source>
        <strain evidence="2 3">DSM 45934</strain>
    </source>
</reference>
<protein>
    <recommendedName>
        <fullName evidence="1">YgjP-like metallopeptidase domain-containing protein</fullName>
    </recommendedName>
</protein>
<gene>
    <name evidence="2" type="ORF">EV192_1198</name>
</gene>
<dbReference type="Pfam" id="PF01863">
    <property type="entry name" value="YgjP-like"/>
    <property type="match status" value="1"/>
</dbReference>
<dbReference type="AlphaFoldDB" id="A0A4R2IPC8"/>
<evidence type="ECO:0000259" key="1">
    <source>
        <dbReference type="Pfam" id="PF01863"/>
    </source>
</evidence>
<evidence type="ECO:0000313" key="3">
    <source>
        <dbReference type="Proteomes" id="UP000295680"/>
    </source>
</evidence>
<organism evidence="2 3">
    <name type="scientific">Actinocrispum wychmicini</name>
    <dbReference type="NCBI Taxonomy" id="1213861"/>
    <lineage>
        <taxon>Bacteria</taxon>
        <taxon>Bacillati</taxon>
        <taxon>Actinomycetota</taxon>
        <taxon>Actinomycetes</taxon>
        <taxon>Pseudonocardiales</taxon>
        <taxon>Pseudonocardiaceae</taxon>
        <taxon>Actinocrispum</taxon>
    </lineage>
</organism>